<keyword evidence="1" id="KW-0812">Transmembrane</keyword>
<protein>
    <submittedName>
        <fullName evidence="2">Uncharacterized protein</fullName>
    </submittedName>
</protein>
<evidence type="ECO:0000313" key="2">
    <source>
        <dbReference type="EMBL" id="PWV95736.1"/>
    </source>
</evidence>
<dbReference type="Proteomes" id="UP000246635">
    <property type="component" value="Unassembled WGS sequence"/>
</dbReference>
<name>A0A2V2YMN1_9BACL</name>
<sequence length="56" mass="6004">MKKGLLFMGTVLVLTPTLLTRSGVEFNDFVQGIVFGIGFACCVVGLMKARLAGRRA</sequence>
<dbReference type="RefSeq" id="WP_174812851.1">
    <property type="nucleotide sequence ID" value="NZ_CP054613.1"/>
</dbReference>
<keyword evidence="1" id="KW-1133">Transmembrane helix</keyword>
<proteinExistence type="predicted"/>
<evidence type="ECO:0000313" key="3">
    <source>
        <dbReference type="Proteomes" id="UP000246635"/>
    </source>
</evidence>
<keyword evidence="1" id="KW-0472">Membrane</keyword>
<dbReference type="EMBL" id="QGTQ01000025">
    <property type="protein sequence ID" value="PWV95736.1"/>
    <property type="molecule type" value="Genomic_DNA"/>
</dbReference>
<reference evidence="2 3" key="1">
    <citation type="submission" date="2018-05" db="EMBL/GenBank/DDBJ databases">
        <title>Genomic Encyclopedia of Type Strains, Phase III (KMG-III): the genomes of soil and plant-associated and newly described type strains.</title>
        <authorList>
            <person name="Whitman W."/>
        </authorList>
    </citation>
    <scope>NUCLEOTIDE SEQUENCE [LARGE SCALE GENOMIC DNA]</scope>
    <source>
        <strain evidence="2 3">CECT 5696</strain>
    </source>
</reference>
<keyword evidence="3" id="KW-1185">Reference proteome</keyword>
<feature type="transmembrane region" description="Helical" evidence="1">
    <location>
        <begin position="29"/>
        <end position="47"/>
    </location>
</feature>
<accession>A0A2V2YMN1</accession>
<organism evidence="2 3">
    <name type="scientific">Paenibacillus cellulosilyticus</name>
    <dbReference type="NCBI Taxonomy" id="375489"/>
    <lineage>
        <taxon>Bacteria</taxon>
        <taxon>Bacillati</taxon>
        <taxon>Bacillota</taxon>
        <taxon>Bacilli</taxon>
        <taxon>Bacillales</taxon>
        <taxon>Paenibacillaceae</taxon>
        <taxon>Paenibacillus</taxon>
    </lineage>
</organism>
<dbReference type="AlphaFoldDB" id="A0A2V2YMN1"/>
<comment type="caution">
    <text evidence="2">The sequence shown here is derived from an EMBL/GenBank/DDBJ whole genome shotgun (WGS) entry which is preliminary data.</text>
</comment>
<evidence type="ECO:0000256" key="1">
    <source>
        <dbReference type="SAM" id="Phobius"/>
    </source>
</evidence>
<gene>
    <name evidence="2" type="ORF">DFQ01_12582</name>
</gene>